<dbReference type="PANTHER" id="PTHR33705">
    <property type="entry name" value="PHOSPHOCARRIER PROTEIN HPR"/>
    <property type="match status" value="1"/>
</dbReference>
<evidence type="ECO:0000256" key="1">
    <source>
        <dbReference type="ARBA" id="ARBA00004496"/>
    </source>
</evidence>
<evidence type="ECO:0000256" key="2">
    <source>
        <dbReference type="ARBA" id="ARBA00022490"/>
    </source>
</evidence>
<name>C0CWF3_9FIRM</name>
<dbReference type="GO" id="GO:0009401">
    <property type="term" value="P:phosphoenolpyruvate-dependent sugar phosphotransferase system"/>
    <property type="evidence" value="ECO:0007669"/>
    <property type="project" value="UniProtKB-KW"/>
</dbReference>
<dbReference type="InterPro" id="IPR035895">
    <property type="entry name" value="HPr-like_sf"/>
</dbReference>
<dbReference type="InterPro" id="IPR050399">
    <property type="entry name" value="HPr"/>
</dbReference>
<dbReference type="AlphaFoldDB" id="C0CWF3"/>
<comment type="subcellular location">
    <subcellularLocation>
        <location evidence="1">Cytoplasm</location>
    </subcellularLocation>
</comment>
<feature type="domain" description="HPr" evidence="4">
    <location>
        <begin position="6"/>
        <end position="90"/>
    </location>
</feature>
<keyword evidence="2" id="KW-0963">Cytoplasm</keyword>
<reference evidence="5 6" key="2">
    <citation type="submission" date="2009-02" db="EMBL/GenBank/DDBJ databases">
        <title>Draft genome sequence of Clostridium asparagiforme (DSM 15981).</title>
        <authorList>
            <person name="Sudarsanam P."/>
            <person name="Ley R."/>
            <person name="Guruge J."/>
            <person name="Turnbaugh P.J."/>
            <person name="Mahowald M."/>
            <person name="Liep D."/>
            <person name="Gordon J."/>
        </authorList>
    </citation>
    <scope>NUCLEOTIDE SEQUENCE [LARGE SCALE GENOMIC DNA]</scope>
    <source>
        <strain evidence="5 6">DSM 15981</strain>
    </source>
</reference>
<proteinExistence type="predicted"/>
<evidence type="ECO:0000259" key="4">
    <source>
        <dbReference type="PROSITE" id="PS51350"/>
    </source>
</evidence>
<dbReference type="EMBL" id="ACCJ01000056">
    <property type="protein sequence ID" value="EEG56580.1"/>
    <property type="molecule type" value="Genomic_DNA"/>
</dbReference>
<evidence type="ECO:0000256" key="3">
    <source>
        <dbReference type="ARBA" id="ARBA00022683"/>
    </source>
</evidence>
<gene>
    <name evidence="5" type="ORF">CLOSTASPAR_01319</name>
</gene>
<protein>
    <submittedName>
        <fullName evidence="5">Phosphocarrier, HPr family</fullName>
    </submittedName>
</protein>
<dbReference type="SUPFAM" id="SSF55594">
    <property type="entry name" value="HPr-like"/>
    <property type="match status" value="1"/>
</dbReference>
<accession>C0CWF3</accession>
<organism evidence="5 6">
    <name type="scientific">[Clostridium] asparagiforme DSM 15981</name>
    <dbReference type="NCBI Taxonomy" id="518636"/>
    <lineage>
        <taxon>Bacteria</taxon>
        <taxon>Bacillati</taxon>
        <taxon>Bacillota</taxon>
        <taxon>Clostridia</taxon>
        <taxon>Lachnospirales</taxon>
        <taxon>Lachnospiraceae</taxon>
        <taxon>Enterocloster</taxon>
    </lineage>
</organism>
<keyword evidence="6" id="KW-1185">Reference proteome</keyword>
<dbReference type="PRINTS" id="PR00107">
    <property type="entry name" value="PHOSPHOCPHPR"/>
</dbReference>
<dbReference type="InterPro" id="IPR000032">
    <property type="entry name" value="HPr-like"/>
</dbReference>
<dbReference type="PROSITE" id="PS51350">
    <property type="entry name" value="PTS_HPR_DOM"/>
    <property type="match status" value="1"/>
</dbReference>
<dbReference type="Gene3D" id="3.30.1340.10">
    <property type="entry name" value="HPr-like"/>
    <property type="match status" value="1"/>
</dbReference>
<reference evidence="5 6" key="1">
    <citation type="submission" date="2009-01" db="EMBL/GenBank/DDBJ databases">
        <authorList>
            <person name="Fulton L."/>
            <person name="Clifton S."/>
            <person name="Fulton B."/>
            <person name="Xu J."/>
            <person name="Minx P."/>
            <person name="Pepin K.H."/>
            <person name="Johnson M."/>
            <person name="Bhonagiri V."/>
            <person name="Nash W.E."/>
            <person name="Mardis E.R."/>
            <person name="Wilson R.K."/>
        </authorList>
    </citation>
    <scope>NUCLEOTIDE SEQUENCE [LARGE SCALE GENOMIC DNA]</scope>
    <source>
        <strain evidence="5 6">DSM 15981</strain>
    </source>
</reference>
<dbReference type="PANTHER" id="PTHR33705:SF2">
    <property type="entry name" value="PHOSPHOCARRIER PROTEIN NPR"/>
    <property type="match status" value="1"/>
</dbReference>
<dbReference type="NCBIfam" id="TIGR01003">
    <property type="entry name" value="PTS_HPr_family"/>
    <property type="match status" value="1"/>
</dbReference>
<dbReference type="Proteomes" id="UP000004756">
    <property type="component" value="Unassembled WGS sequence"/>
</dbReference>
<sequence>MDLGDMREFKYTIRDKRGFHAQPAGFFVREAGTFPCAVRVVRDGKTADGKKIFAVLGLGVRCGQEIVLETEGDQEEEAMISLSRFLRENL</sequence>
<keyword evidence="3" id="KW-0598">Phosphotransferase system</keyword>
<dbReference type="Pfam" id="PF00381">
    <property type="entry name" value="PTS-HPr"/>
    <property type="match status" value="1"/>
</dbReference>
<comment type="caution">
    <text evidence="5">The sequence shown here is derived from an EMBL/GenBank/DDBJ whole genome shotgun (WGS) entry which is preliminary data.</text>
</comment>
<evidence type="ECO:0000313" key="5">
    <source>
        <dbReference type="EMBL" id="EEG56580.1"/>
    </source>
</evidence>
<dbReference type="HOGENOM" id="CLU_136230_2_2_9"/>
<evidence type="ECO:0000313" key="6">
    <source>
        <dbReference type="Proteomes" id="UP000004756"/>
    </source>
</evidence>
<dbReference type="GO" id="GO:0005737">
    <property type="term" value="C:cytoplasm"/>
    <property type="evidence" value="ECO:0007669"/>
    <property type="project" value="UniProtKB-SubCell"/>
</dbReference>